<reference evidence="2" key="2">
    <citation type="submission" date="2014-01" db="EMBL/GenBank/DDBJ databases">
        <authorList>
            <person name="Aslett M."/>
        </authorList>
    </citation>
    <scope>NUCLEOTIDE SEQUENCE [LARGE SCALE GENOMIC DNA]</scope>
    <source>
        <strain evidence="2">DB27</strain>
    </source>
</reference>
<keyword evidence="1" id="KW-0472">Membrane</keyword>
<dbReference type="EMBL" id="HG810016">
    <property type="protein sequence ID" value="CDN33806.1"/>
    <property type="molecule type" value="Genomic_DNA"/>
</dbReference>
<reference evidence="2" key="1">
    <citation type="submission" date="2014-01" db="EMBL/GenBank/DDBJ databases">
        <title>Draft genome sequence of highly nematicidal Bacillus thuringiensis DB27.</title>
        <authorList>
            <person name="Iatsenko I."/>
            <person name="Pickard D."/>
            <person name="Corton C."/>
            <person name="Dougan G."/>
            <person name="Sommer R.J."/>
        </authorList>
    </citation>
    <scope>NUCLEOTIDE SEQUENCE [LARGE SCALE GENOMIC DNA]</scope>
    <source>
        <strain evidence="2">DB27</strain>
    </source>
</reference>
<evidence type="ECO:0000313" key="2">
    <source>
        <dbReference type="EMBL" id="CDN33806.1"/>
    </source>
</evidence>
<accession>W8Y5W6</accession>
<name>W8Y5W6_BACTU</name>
<organism evidence="2">
    <name type="scientific">Bacillus thuringiensis DB27</name>
    <dbReference type="NCBI Taxonomy" id="1431339"/>
    <lineage>
        <taxon>Bacteria</taxon>
        <taxon>Bacillati</taxon>
        <taxon>Bacillota</taxon>
        <taxon>Bacilli</taxon>
        <taxon>Bacillales</taxon>
        <taxon>Bacillaceae</taxon>
        <taxon>Bacillus</taxon>
        <taxon>Bacillus cereus group</taxon>
    </lineage>
</organism>
<feature type="transmembrane region" description="Helical" evidence="1">
    <location>
        <begin position="43"/>
        <end position="62"/>
    </location>
</feature>
<gene>
    <name evidence="2" type="ORF">BTDB27_000148</name>
</gene>
<sequence length="67" mass="7858">MRKMDEMEKSHNGIATKYGFFVTILLLLIWSLINYIQTQATGWQLTIALIGCAVYGWIRVYYNRIVK</sequence>
<dbReference type="Proteomes" id="UP000030682">
    <property type="component" value="Unassembled WGS sequence"/>
</dbReference>
<keyword evidence="1" id="KW-1133">Transmembrane helix</keyword>
<proteinExistence type="predicted"/>
<feature type="transmembrane region" description="Helical" evidence="1">
    <location>
        <begin position="20"/>
        <end position="37"/>
    </location>
</feature>
<evidence type="ECO:0000256" key="1">
    <source>
        <dbReference type="SAM" id="Phobius"/>
    </source>
</evidence>
<protein>
    <submittedName>
        <fullName evidence="2">Uncharacterized protein</fullName>
    </submittedName>
</protein>
<dbReference type="AlphaFoldDB" id="W8Y5W6"/>
<keyword evidence="1" id="KW-0812">Transmembrane</keyword>
<dbReference type="HOGENOM" id="CLU_181354_1_0_9"/>